<evidence type="ECO:0000256" key="8">
    <source>
        <dbReference type="ARBA" id="ARBA00023136"/>
    </source>
</evidence>
<dbReference type="Gene3D" id="3.40.50.300">
    <property type="entry name" value="P-loop containing nucleotide triphosphate hydrolases"/>
    <property type="match status" value="2"/>
</dbReference>
<comment type="similarity">
    <text evidence="2">Belongs to the ABC transporter superfamily. ABCC family. Conjugate transporter (TC 3.A.1.208) subfamily.</text>
</comment>
<comment type="subcellular location">
    <subcellularLocation>
        <location evidence="1">Membrane</location>
        <topology evidence="1">Multi-pass membrane protein</topology>
    </subcellularLocation>
</comment>
<evidence type="ECO:0000256" key="1">
    <source>
        <dbReference type="ARBA" id="ARBA00004141"/>
    </source>
</evidence>
<feature type="domain" description="ABC transporter" evidence="9">
    <location>
        <begin position="1113"/>
        <end position="1380"/>
    </location>
</feature>
<sequence>MRHQLQIPIYFAKLCTGPVADAAVACLAVLCLLTSKHSWRGMAYKRPITAAASFANVALLLSTTADLSGRFSASVAAALALSMCSAASVSHGNLQACLHIVRALNTAFAPSLLSLPISAASALIHLLVAWQLLSAGTKAHVIRCLHDMFGIRGFALVMLGKQRPFTIEDLHDPAAEEDFCRKSKHICHDRTKMTTVTDLLLLEWRTMAYTMVIDTLIQLASNSRRLVFVALLASVSRSGQELNILELSLLFAVWQLLVLMTPIRQYFSMTKRSFIKRRQALINSKVLAVYALSRCETNSFWWIQSIVRDLVGDSESFMSIISMALVQILNAWVTASKIGWRALVPIVVAFIHWLLSRLVTNRIERLREENRVYIAPKFQNDFTSMLRNIRTIKFYAWEDVFSRGHSSTRFKEYEPPMIWRVLRFGLNLLSHATAEVSTALAIMSYVTTAETISYLDITLLEYSIRSLTMFAGTIAGLNTKLMRFRINKADVQRFLDADSANYIERSSTAGDSAVELDECVFSWSTNSYTLAPITLQIKAGDFVTVVGRVGSGKSSFLSAICGEMPLKSGRGCVYGRIGYVEQKPWIMNATFRDNVLMGADFDEAYFWQVVDACALAADVRLFPSGDLTMIGTNGVNLSGGQKVRLALARALYLRADIYVLDDLLSAVDPHVERHIVERVLAADGIIGQKTRILVTHAEHLIPLSDTVITFVDGKMSVVRQTPLALRTVSSATLDSKESMFGSDSDTVNQEPGVADMFSKPLEYRKIASMWLAIWRFIQLSGYGTVAIVMGIHIAQTYALYCTQSLRISLMTDSDPATMVQSLKYYLLVNAFVTIASRQIYKLEDWIRMTILSTRLEYKMRKQICQLVLSMPLPLLESLPYSTMSDLYFQTGYMVSKIFPMYMCSFMVGSNLSAVSTIAQVIKTLPGLLVMCGPLAALGYAIERWHKDTLPKLHDVSREAIDRPQERLHDALECNRPLLRVHDMTDIYLDRLCQLKSMGLSLALSEDAVRESRSLMTTLFTEVIETAILVLKLYLRLFASIPVSPGELDAETGLAIGLYHRISGLLSQDGIDDDCISQLSRYISHTEDTPREQPRVVADSRPLPTWPETGGIEFRQYRLRYRPDLDPVLNELSFVVRSKEKIGIVGRTGAGKSSLTYALMRLVEADGGSIIIDGVDISTIGLHDLRLHISIIPQDPSLFEGTIRDNLDPAHQYTDDEVWAAINACQIANLLDMPTKVHKRKIENPDKSDTTSKKESKQPKKVCRRHWILGTGLNKWVEKKGSNFSVGQQQLVSLCRALLWRRKILVLDEATANVDTKTDQVMQSVIRQEFKDCTVLTIAHRINTIMDSDRVLVMDQGKVVEFDTPANLLSKDGHFKRLVESMNLSKKQGQTAE</sequence>
<dbReference type="Pfam" id="PF00005">
    <property type="entry name" value="ABC_tran"/>
    <property type="match status" value="2"/>
</dbReference>
<gene>
    <name evidence="10" type="primary">ABCC1_3</name>
    <name evidence="10" type="ORF">GGI19_002921</name>
</gene>
<dbReference type="Pfam" id="PF00664">
    <property type="entry name" value="ABC_membrane"/>
    <property type="match status" value="1"/>
</dbReference>
<dbReference type="InterPro" id="IPR003593">
    <property type="entry name" value="AAA+_ATPase"/>
</dbReference>
<keyword evidence="4" id="KW-0812">Transmembrane</keyword>
<proteinExistence type="inferred from homology"/>
<evidence type="ECO:0000256" key="3">
    <source>
        <dbReference type="ARBA" id="ARBA00022448"/>
    </source>
</evidence>
<keyword evidence="3" id="KW-0813">Transport</keyword>
<feature type="domain" description="ABC transporter" evidence="9">
    <location>
        <begin position="514"/>
        <end position="737"/>
    </location>
</feature>
<dbReference type="GO" id="GO:0016020">
    <property type="term" value="C:membrane"/>
    <property type="evidence" value="ECO:0007669"/>
    <property type="project" value="UniProtKB-SubCell"/>
</dbReference>
<dbReference type="GO" id="GO:0016887">
    <property type="term" value="F:ATP hydrolysis activity"/>
    <property type="evidence" value="ECO:0007669"/>
    <property type="project" value="InterPro"/>
</dbReference>
<keyword evidence="7" id="KW-1133">Transmembrane helix</keyword>
<evidence type="ECO:0000256" key="6">
    <source>
        <dbReference type="ARBA" id="ARBA00022840"/>
    </source>
</evidence>
<keyword evidence="6" id="KW-0067">ATP-binding</keyword>
<dbReference type="GO" id="GO:0140359">
    <property type="term" value="F:ABC-type transporter activity"/>
    <property type="evidence" value="ECO:0007669"/>
    <property type="project" value="InterPro"/>
</dbReference>
<evidence type="ECO:0000313" key="10">
    <source>
        <dbReference type="EMBL" id="KAJ2753732.1"/>
    </source>
</evidence>
<evidence type="ECO:0000256" key="7">
    <source>
        <dbReference type="ARBA" id="ARBA00022989"/>
    </source>
</evidence>
<dbReference type="EMBL" id="JANBUH010000167">
    <property type="protein sequence ID" value="KAJ2753732.1"/>
    <property type="molecule type" value="Genomic_DNA"/>
</dbReference>
<dbReference type="PROSITE" id="PS00211">
    <property type="entry name" value="ABC_TRANSPORTER_1"/>
    <property type="match status" value="2"/>
</dbReference>
<name>A0A9W8GUU2_9FUNG</name>
<dbReference type="GO" id="GO:0005524">
    <property type="term" value="F:ATP binding"/>
    <property type="evidence" value="ECO:0007669"/>
    <property type="project" value="UniProtKB-KW"/>
</dbReference>
<evidence type="ECO:0000313" key="11">
    <source>
        <dbReference type="Proteomes" id="UP001140011"/>
    </source>
</evidence>
<dbReference type="InterPro" id="IPR036640">
    <property type="entry name" value="ABC1_TM_sf"/>
</dbReference>
<protein>
    <submittedName>
        <fullName evidence="10">Multidrug resistance-associated protein 1</fullName>
    </submittedName>
</protein>
<keyword evidence="8" id="KW-0472">Membrane</keyword>
<evidence type="ECO:0000256" key="5">
    <source>
        <dbReference type="ARBA" id="ARBA00022741"/>
    </source>
</evidence>
<dbReference type="Gene3D" id="1.20.1560.10">
    <property type="entry name" value="ABC transporter type 1, transmembrane domain"/>
    <property type="match status" value="1"/>
</dbReference>
<keyword evidence="5" id="KW-0547">Nucleotide-binding</keyword>
<evidence type="ECO:0000256" key="2">
    <source>
        <dbReference type="ARBA" id="ARBA00009726"/>
    </source>
</evidence>
<dbReference type="InterPro" id="IPR003439">
    <property type="entry name" value="ABC_transporter-like_ATP-bd"/>
</dbReference>
<dbReference type="PROSITE" id="PS50893">
    <property type="entry name" value="ABC_TRANSPORTER_2"/>
    <property type="match status" value="2"/>
</dbReference>
<dbReference type="InterPro" id="IPR027417">
    <property type="entry name" value="P-loop_NTPase"/>
</dbReference>
<dbReference type="SUPFAM" id="SSF52540">
    <property type="entry name" value="P-loop containing nucleoside triphosphate hydrolases"/>
    <property type="match status" value="2"/>
</dbReference>
<reference evidence="10" key="1">
    <citation type="submission" date="2022-07" db="EMBL/GenBank/DDBJ databases">
        <title>Phylogenomic reconstructions and comparative analyses of Kickxellomycotina fungi.</title>
        <authorList>
            <person name="Reynolds N.K."/>
            <person name="Stajich J.E."/>
            <person name="Barry K."/>
            <person name="Grigoriev I.V."/>
            <person name="Crous P."/>
            <person name="Smith M.E."/>
        </authorList>
    </citation>
    <scope>NUCLEOTIDE SEQUENCE</scope>
    <source>
        <strain evidence="10">BCRC 34297</strain>
    </source>
</reference>
<organism evidence="10 11">
    <name type="scientific">Coemansia pectinata</name>
    <dbReference type="NCBI Taxonomy" id="1052879"/>
    <lineage>
        <taxon>Eukaryota</taxon>
        <taxon>Fungi</taxon>
        <taxon>Fungi incertae sedis</taxon>
        <taxon>Zoopagomycota</taxon>
        <taxon>Kickxellomycotina</taxon>
        <taxon>Kickxellomycetes</taxon>
        <taxon>Kickxellales</taxon>
        <taxon>Kickxellaceae</taxon>
        <taxon>Coemansia</taxon>
    </lineage>
</organism>
<dbReference type="SUPFAM" id="SSF90123">
    <property type="entry name" value="ABC transporter transmembrane region"/>
    <property type="match status" value="1"/>
</dbReference>
<dbReference type="PANTHER" id="PTHR24223:SF456">
    <property type="entry name" value="MULTIDRUG RESISTANCE-ASSOCIATED PROTEIN LETHAL(2)03659"/>
    <property type="match status" value="1"/>
</dbReference>
<dbReference type="FunFam" id="3.40.50.300:FF:000997">
    <property type="entry name" value="Multidrug resistance-associated protein 1"/>
    <property type="match status" value="1"/>
</dbReference>
<dbReference type="PANTHER" id="PTHR24223">
    <property type="entry name" value="ATP-BINDING CASSETTE SUB-FAMILY C"/>
    <property type="match status" value="1"/>
</dbReference>
<evidence type="ECO:0000256" key="4">
    <source>
        <dbReference type="ARBA" id="ARBA00022692"/>
    </source>
</evidence>
<dbReference type="FunFam" id="3.40.50.300:FF:000565">
    <property type="entry name" value="ABC bile acid transporter"/>
    <property type="match status" value="1"/>
</dbReference>
<dbReference type="InterPro" id="IPR050173">
    <property type="entry name" value="ABC_transporter_C-like"/>
</dbReference>
<comment type="caution">
    <text evidence="10">The sequence shown here is derived from an EMBL/GenBank/DDBJ whole genome shotgun (WGS) entry which is preliminary data.</text>
</comment>
<accession>A0A9W8GUU2</accession>
<dbReference type="InterPro" id="IPR011527">
    <property type="entry name" value="ABC1_TM_dom"/>
</dbReference>
<dbReference type="SMART" id="SM00382">
    <property type="entry name" value="AAA"/>
    <property type="match status" value="2"/>
</dbReference>
<dbReference type="InterPro" id="IPR017871">
    <property type="entry name" value="ABC_transporter-like_CS"/>
</dbReference>
<dbReference type="CDD" id="cd03244">
    <property type="entry name" value="ABCC_MRP_domain2"/>
    <property type="match status" value="1"/>
</dbReference>
<dbReference type="CDD" id="cd03250">
    <property type="entry name" value="ABCC_MRP_domain1"/>
    <property type="match status" value="1"/>
</dbReference>
<dbReference type="Proteomes" id="UP001140011">
    <property type="component" value="Unassembled WGS sequence"/>
</dbReference>
<keyword evidence="11" id="KW-1185">Reference proteome</keyword>
<evidence type="ECO:0000259" key="9">
    <source>
        <dbReference type="PROSITE" id="PS50893"/>
    </source>
</evidence>
<dbReference type="OrthoDB" id="6500128at2759"/>